<keyword evidence="1" id="KW-0472">Membrane</keyword>
<dbReference type="Proteomes" id="UP000000576">
    <property type="component" value="Chromosome"/>
</dbReference>
<proteinExistence type="predicted"/>
<feature type="chain" id="PRO_5042519605" description="TIGR03745 family integrating conjugative element membrane protein" evidence="2">
    <location>
        <begin position="39"/>
        <end position="128"/>
    </location>
</feature>
<dbReference type="Pfam" id="PF11190">
    <property type="entry name" value="DUF2976"/>
    <property type="match status" value="1"/>
</dbReference>
<evidence type="ECO:0000256" key="1">
    <source>
        <dbReference type="SAM" id="Phobius"/>
    </source>
</evidence>
<dbReference type="AlphaFoldDB" id="A0AAI7ZFN2"/>
<feature type="transmembrane region" description="Helical" evidence="1">
    <location>
        <begin position="99"/>
        <end position="121"/>
    </location>
</feature>
<name>A0AAI7ZFN2_XANAC</name>
<evidence type="ECO:0000313" key="3">
    <source>
        <dbReference type="EMBL" id="AAM37123.1"/>
    </source>
</evidence>
<dbReference type="InterPro" id="IPR021356">
    <property type="entry name" value="Integr_conj_element_PFL4702"/>
</dbReference>
<dbReference type="NCBIfam" id="TIGR03745">
    <property type="entry name" value="conj_TIGR03745"/>
    <property type="match status" value="1"/>
</dbReference>
<keyword evidence="1" id="KW-0812">Transmembrane</keyword>
<evidence type="ECO:0008006" key="5">
    <source>
        <dbReference type="Google" id="ProtNLM"/>
    </source>
</evidence>
<keyword evidence="2" id="KW-0732">Signal</keyword>
<sequence length="128" mass="13433">MNRGSAMTVPNPFGRGAWRAACIAIATALPPVVSPAIAAGLPTMEDPSRGAGKGILQTLQNYGYDIVLLVALLVVASMFVGVCYHAYTRYSEIHTGRATWGQFGLTVAVGAMLLVVGIWLLTKATAIL</sequence>
<feature type="signal peptide" evidence="2">
    <location>
        <begin position="1"/>
        <end position="38"/>
    </location>
</feature>
<dbReference type="EMBL" id="AE008923">
    <property type="protein sequence ID" value="AAM37123.1"/>
    <property type="molecule type" value="Genomic_DNA"/>
</dbReference>
<evidence type="ECO:0000256" key="2">
    <source>
        <dbReference type="SAM" id="SignalP"/>
    </source>
</evidence>
<reference evidence="3 4" key="1">
    <citation type="journal article" date="2002" name="Nature">
        <title>Comparison of the genomes of two Xanthomonas pathogens with differing host specificities.</title>
        <authorList>
            <person name="da Silva A.C."/>
            <person name="Ferro J.A."/>
            <person name="Reinach F.C."/>
            <person name="Farah C.S."/>
            <person name="Furlan L.R."/>
            <person name="Quaggio R.B."/>
            <person name="Monteiro-Vitorello C.B."/>
            <person name="Van Sluys M.A."/>
            <person name="Almeida N.F."/>
            <person name="Alves L.M."/>
            <person name="do Amaral A.M."/>
            <person name="Bertolini M.C."/>
            <person name="Camargo L.E."/>
            <person name="Camarotte G."/>
            <person name="Cannavan F."/>
            <person name="Cardozo J."/>
            <person name="Chambergo F."/>
            <person name="Ciapina L.P."/>
            <person name="Cicarelli R.M."/>
            <person name="Coutinho L.L."/>
            <person name="Cursino-Santos J.R."/>
            <person name="El-Dorry H."/>
            <person name="Faria J.B."/>
            <person name="Ferreira A.J."/>
            <person name="Ferreira R.C."/>
            <person name="Ferro M.I."/>
            <person name="Formighieri E.F."/>
            <person name="Franco M.C."/>
            <person name="Greggio C.C."/>
            <person name="Gruber A."/>
            <person name="Katsuyama A.M."/>
            <person name="Kishi L.T."/>
            <person name="Leite R.P."/>
            <person name="Lemos E.G."/>
            <person name="Lemos M.V."/>
            <person name="Locali E.C."/>
            <person name="Machado M.A."/>
            <person name="Madeira A.M."/>
            <person name="Martinez-Rossi N.M."/>
            <person name="Martins E.C."/>
            <person name="Meidanis J."/>
            <person name="Menck C.F."/>
            <person name="Miyaki C.Y."/>
            <person name="Moon D.H."/>
            <person name="Moreira L.M."/>
            <person name="Novo M.T."/>
            <person name="Okura V.K."/>
            <person name="Oliveira M.C."/>
            <person name="Oliveira V.R."/>
            <person name="Pereira H.A."/>
            <person name="Rossi A."/>
            <person name="Sena J.A."/>
            <person name="Silva C."/>
            <person name="de Souza R.F."/>
            <person name="Spinola L.A."/>
            <person name="Takita M.A."/>
            <person name="Tamura R.E."/>
            <person name="Teixeira E.C."/>
            <person name="Tezza R.I."/>
            <person name="Trindade dos Santos M."/>
            <person name="Truffi D."/>
            <person name="Tsai S.M."/>
            <person name="White F.F."/>
            <person name="Setubal J.C."/>
            <person name="Kitajima J.P."/>
        </authorList>
    </citation>
    <scope>NUCLEOTIDE SEQUENCE [LARGE SCALE GENOMIC DNA]</scope>
    <source>
        <strain evidence="3 4">306</strain>
    </source>
</reference>
<evidence type="ECO:0000313" key="4">
    <source>
        <dbReference type="Proteomes" id="UP000000576"/>
    </source>
</evidence>
<keyword evidence="1" id="KW-1133">Transmembrane helix</keyword>
<organism evidence="3 4">
    <name type="scientific">Xanthomonas axonopodis pv. citri (strain 306)</name>
    <dbReference type="NCBI Taxonomy" id="190486"/>
    <lineage>
        <taxon>Bacteria</taxon>
        <taxon>Pseudomonadati</taxon>
        <taxon>Pseudomonadota</taxon>
        <taxon>Gammaproteobacteria</taxon>
        <taxon>Lysobacterales</taxon>
        <taxon>Lysobacteraceae</taxon>
        <taxon>Xanthomonas</taxon>
    </lineage>
</organism>
<gene>
    <name evidence="3" type="ordered locus">XAC2270</name>
</gene>
<feature type="transmembrane region" description="Helical" evidence="1">
    <location>
        <begin position="62"/>
        <end position="87"/>
    </location>
</feature>
<protein>
    <recommendedName>
        <fullName evidence="5">TIGR03745 family integrating conjugative element membrane protein</fullName>
    </recommendedName>
</protein>
<accession>A0AAI7ZFN2</accession>
<dbReference type="KEGG" id="xac:XAC2270"/>